<reference evidence="1" key="1">
    <citation type="submission" date="2017-07" db="EMBL/GenBank/DDBJ databases">
        <authorList>
            <person name="Mikheyev A."/>
            <person name="Grau M."/>
        </authorList>
    </citation>
    <scope>NUCLEOTIDE SEQUENCE</scope>
    <source>
        <tissue evidence="1">Venom_gland</tissue>
    </source>
</reference>
<dbReference type="EMBL" id="IACM01046004">
    <property type="protein sequence ID" value="LAB24429.1"/>
    <property type="molecule type" value="Transcribed_RNA"/>
</dbReference>
<protein>
    <submittedName>
        <fullName evidence="1">Uncharacterized protein</fullName>
    </submittedName>
</protein>
<reference evidence="1" key="2">
    <citation type="submission" date="2017-11" db="EMBL/GenBank/DDBJ databases">
        <title>Coralsnake Venomics: Analyses of Venom Gland Transcriptomes and Proteomes of Six Brazilian Taxa.</title>
        <authorList>
            <person name="Aird S.D."/>
            <person name="Jorge da Silva N."/>
            <person name="Qiu L."/>
            <person name="Villar-Briones A."/>
            <person name="Aparecida-Saddi V."/>
            <person name="Campos-Telles M.P."/>
            <person name="Grau M."/>
            <person name="Mikheyev A.S."/>
        </authorList>
    </citation>
    <scope>NUCLEOTIDE SEQUENCE</scope>
    <source>
        <tissue evidence="1">Venom_gland</tissue>
    </source>
</reference>
<evidence type="ECO:0000313" key="1">
    <source>
        <dbReference type="EMBL" id="LAB24429.1"/>
    </source>
</evidence>
<dbReference type="AlphaFoldDB" id="A0A2D4LU96"/>
<sequence>MLLPSCSGPLLHGNRGRPFSRESPSLLLCALCTPWVRVCAGGQPPCNPAAQASSKNQEGPWCAHNTTLRGRGIHTARQARAIPSWYLPPQVQPGELEHGGLWVCVLVVCGLVTWR</sequence>
<proteinExistence type="predicted"/>
<accession>A0A2D4LU96</accession>
<name>A0A2D4LU96_9SAUR</name>
<organism evidence="1">
    <name type="scientific">Micrurus spixii</name>
    <name type="common">Amazon coral snake</name>
    <dbReference type="NCBI Taxonomy" id="129469"/>
    <lineage>
        <taxon>Eukaryota</taxon>
        <taxon>Metazoa</taxon>
        <taxon>Chordata</taxon>
        <taxon>Craniata</taxon>
        <taxon>Vertebrata</taxon>
        <taxon>Euteleostomi</taxon>
        <taxon>Lepidosauria</taxon>
        <taxon>Squamata</taxon>
        <taxon>Bifurcata</taxon>
        <taxon>Unidentata</taxon>
        <taxon>Episquamata</taxon>
        <taxon>Toxicofera</taxon>
        <taxon>Serpentes</taxon>
        <taxon>Colubroidea</taxon>
        <taxon>Elapidae</taxon>
        <taxon>Elapinae</taxon>
        <taxon>Micrurus</taxon>
    </lineage>
</organism>